<dbReference type="InterPro" id="IPR011078">
    <property type="entry name" value="PyrdxlP_homeostasis"/>
</dbReference>
<feature type="modified residue" description="N6-(pyridoxal phosphate)lysine" evidence="2 3">
    <location>
        <position position="35"/>
    </location>
</feature>
<proteinExistence type="inferred from homology"/>
<dbReference type="EMBL" id="SDPW01000001">
    <property type="protein sequence ID" value="RXZ53323.1"/>
    <property type="molecule type" value="Genomic_DNA"/>
</dbReference>
<evidence type="ECO:0000313" key="6">
    <source>
        <dbReference type="EMBL" id="RXZ53323.1"/>
    </source>
</evidence>
<dbReference type="InterPro" id="IPR029066">
    <property type="entry name" value="PLP-binding_barrel"/>
</dbReference>
<evidence type="ECO:0000256" key="2">
    <source>
        <dbReference type="HAMAP-Rule" id="MF_02087"/>
    </source>
</evidence>
<comment type="function">
    <text evidence="2">Pyridoxal 5'-phosphate (PLP)-binding protein, which is involved in PLP homeostasis.</text>
</comment>
<protein>
    <recommendedName>
        <fullName evidence="2">Pyridoxal phosphate homeostasis protein</fullName>
        <shortName evidence="2">PLP homeostasis protein</shortName>
    </recommendedName>
</protein>
<dbReference type="PIRSF" id="PIRSF004848">
    <property type="entry name" value="YBL036c_PLPDEIII"/>
    <property type="match status" value="1"/>
</dbReference>
<evidence type="ECO:0000256" key="1">
    <source>
        <dbReference type="ARBA" id="ARBA00022898"/>
    </source>
</evidence>
<comment type="cofactor">
    <cofactor evidence="3">
        <name>pyridoxal 5'-phosphate</name>
        <dbReference type="ChEBI" id="CHEBI:597326"/>
    </cofactor>
</comment>
<dbReference type="PROSITE" id="PS01211">
    <property type="entry name" value="UPF0001"/>
    <property type="match status" value="1"/>
</dbReference>
<organism evidence="6 7">
    <name type="scientific">Senegalimassilia faecalis</name>
    <dbReference type="NCBI Taxonomy" id="2509433"/>
    <lineage>
        <taxon>Bacteria</taxon>
        <taxon>Bacillati</taxon>
        <taxon>Actinomycetota</taxon>
        <taxon>Coriobacteriia</taxon>
        <taxon>Coriobacteriales</taxon>
        <taxon>Coriobacteriaceae</taxon>
        <taxon>Senegalimassilia</taxon>
    </lineage>
</organism>
<dbReference type="PANTHER" id="PTHR10146">
    <property type="entry name" value="PROLINE SYNTHETASE CO-TRANSCRIBED BACTERIAL HOMOLOG PROTEIN"/>
    <property type="match status" value="1"/>
</dbReference>
<dbReference type="Pfam" id="PF01168">
    <property type="entry name" value="Ala_racemase_N"/>
    <property type="match status" value="1"/>
</dbReference>
<name>A0A4Q2K0X7_9ACTN</name>
<dbReference type="OrthoDB" id="9804072at2"/>
<dbReference type="PANTHER" id="PTHR10146:SF14">
    <property type="entry name" value="PYRIDOXAL PHOSPHATE HOMEOSTASIS PROTEIN"/>
    <property type="match status" value="1"/>
</dbReference>
<dbReference type="CDD" id="cd00635">
    <property type="entry name" value="PLPDE_III_YBL036c_like"/>
    <property type="match status" value="1"/>
</dbReference>
<dbReference type="RefSeq" id="WP_129423053.1">
    <property type="nucleotide sequence ID" value="NZ_SDPW01000001.1"/>
</dbReference>
<evidence type="ECO:0000313" key="7">
    <source>
        <dbReference type="Proteomes" id="UP000293345"/>
    </source>
</evidence>
<comment type="similarity">
    <text evidence="2 4">Belongs to the pyridoxal phosphate-binding protein YggS/PROSC family.</text>
</comment>
<feature type="domain" description="Alanine racemase N-terminal" evidence="5">
    <location>
        <begin position="27"/>
        <end position="225"/>
    </location>
</feature>
<dbReference type="AlphaFoldDB" id="A0A4Q2K0X7"/>
<evidence type="ECO:0000256" key="4">
    <source>
        <dbReference type="RuleBase" id="RU004514"/>
    </source>
</evidence>
<evidence type="ECO:0000256" key="3">
    <source>
        <dbReference type="PIRSR" id="PIRSR004848-1"/>
    </source>
</evidence>
<dbReference type="GO" id="GO:0030170">
    <property type="term" value="F:pyridoxal phosphate binding"/>
    <property type="evidence" value="ECO:0007669"/>
    <property type="project" value="UniProtKB-UniRule"/>
</dbReference>
<reference evidence="6 7" key="1">
    <citation type="submission" date="2019-01" db="EMBL/GenBank/DDBJ databases">
        <title>Senegalimassilia sp. nov. KGMB04484 isolated human feces.</title>
        <authorList>
            <person name="Han K.-I."/>
            <person name="Kim J.-S."/>
            <person name="Lee K.C."/>
            <person name="Suh M.K."/>
            <person name="Eom M.K."/>
            <person name="Lee J.H."/>
            <person name="Park S.-H."/>
            <person name="Kang S.W."/>
            <person name="Park J.-E."/>
            <person name="Oh B.S."/>
            <person name="Yu S.Y."/>
            <person name="Choi S.-H."/>
            <person name="Lee D.H."/>
            <person name="Yoon H."/>
            <person name="Kim B.-Y."/>
            <person name="Lee J.H."/>
            <person name="Lee J.-S."/>
        </authorList>
    </citation>
    <scope>NUCLEOTIDE SEQUENCE [LARGE SCALE GENOMIC DNA]</scope>
    <source>
        <strain evidence="6 7">KGMB04484</strain>
    </source>
</reference>
<dbReference type="SUPFAM" id="SSF51419">
    <property type="entry name" value="PLP-binding barrel"/>
    <property type="match status" value="1"/>
</dbReference>
<keyword evidence="7" id="KW-1185">Reference proteome</keyword>
<dbReference type="NCBIfam" id="TIGR00044">
    <property type="entry name" value="YggS family pyridoxal phosphate-dependent enzyme"/>
    <property type="match status" value="1"/>
</dbReference>
<dbReference type="Proteomes" id="UP000293345">
    <property type="component" value="Unassembled WGS sequence"/>
</dbReference>
<accession>A0A4Q2K0X7</accession>
<dbReference type="Gene3D" id="3.20.20.10">
    <property type="entry name" value="Alanine racemase"/>
    <property type="match status" value="1"/>
</dbReference>
<comment type="caution">
    <text evidence="6">The sequence shown here is derived from an EMBL/GenBank/DDBJ whole genome shotgun (WGS) entry which is preliminary data.</text>
</comment>
<keyword evidence="1 2" id="KW-0663">Pyridoxal phosphate</keyword>
<gene>
    <name evidence="6" type="ORF">ET524_01565</name>
</gene>
<evidence type="ECO:0000259" key="5">
    <source>
        <dbReference type="Pfam" id="PF01168"/>
    </source>
</evidence>
<sequence length="233" mass="24924">MPFAQHYQNTLDELSRVCASCGRNPRDVKVIAVSKTVGIEAVRAAVAAGAHDFGENRPDLLAEKAAALPGETWHFIGNIQSRKIPEIVANATLVHSLYKESHLAKFDAAAQAVGKVQDVLLEVNVSGEESKSGLAPADVADVLAHAVEFSHIRVRGLMTMAPQGDLAVARECFNGLAALRDQLRTQLSAEQAAAFNELSMGMSEDWREAVCAGATMVRIGRALFSDTFEAPDA</sequence>
<dbReference type="InterPro" id="IPR001608">
    <property type="entry name" value="Ala_racemase_N"/>
</dbReference>
<dbReference type="HAMAP" id="MF_02087">
    <property type="entry name" value="PLP_homeostasis"/>
    <property type="match status" value="1"/>
</dbReference>